<keyword evidence="2" id="KW-1185">Reference proteome</keyword>
<evidence type="ECO:0000313" key="1">
    <source>
        <dbReference type="EMBL" id="MBB5157486.1"/>
    </source>
</evidence>
<proteinExistence type="predicted"/>
<dbReference type="AlphaFoldDB" id="A0A840QAP6"/>
<reference evidence="1 2" key="1">
    <citation type="submission" date="2020-08" db="EMBL/GenBank/DDBJ databases">
        <title>Sequencing the genomes of 1000 actinobacteria strains.</title>
        <authorList>
            <person name="Klenk H.-P."/>
        </authorList>
    </citation>
    <scope>NUCLEOTIDE SEQUENCE [LARGE SCALE GENOMIC DNA]</scope>
    <source>
        <strain evidence="1 2">DSM 45584</strain>
    </source>
</reference>
<sequence>MAITMTSQTTNSVVERPSLRDLADARTHYEEQFGWPVTMEVEQRTLVLAVGEVFDALTMPEPLGRRTFTELQLAMWTVPVIGELAGRAWTFLTQPSTAGPELSSTLHRLKVHSVPRSSHLPLPLRTDSEAWIESPRPRQPLPPWSEFIDAVRRANEQFCTRGTAGWTVAASPTTTGGGG</sequence>
<organism evidence="1 2">
    <name type="scientific">Saccharopolyspora phatthalungensis</name>
    <dbReference type="NCBI Taxonomy" id="664693"/>
    <lineage>
        <taxon>Bacteria</taxon>
        <taxon>Bacillati</taxon>
        <taxon>Actinomycetota</taxon>
        <taxon>Actinomycetes</taxon>
        <taxon>Pseudonocardiales</taxon>
        <taxon>Pseudonocardiaceae</taxon>
        <taxon>Saccharopolyspora</taxon>
    </lineage>
</organism>
<comment type="caution">
    <text evidence="1">The sequence shown here is derived from an EMBL/GenBank/DDBJ whole genome shotgun (WGS) entry which is preliminary data.</text>
</comment>
<gene>
    <name evidence="1" type="ORF">BJ970_005020</name>
</gene>
<accession>A0A840QAP6</accession>
<name>A0A840QAP6_9PSEU</name>
<dbReference type="EMBL" id="JACHIW010000001">
    <property type="protein sequence ID" value="MBB5157486.1"/>
    <property type="molecule type" value="Genomic_DNA"/>
</dbReference>
<evidence type="ECO:0000313" key="2">
    <source>
        <dbReference type="Proteomes" id="UP000584374"/>
    </source>
</evidence>
<dbReference type="Proteomes" id="UP000584374">
    <property type="component" value="Unassembled WGS sequence"/>
</dbReference>
<protein>
    <submittedName>
        <fullName evidence="1">Uncharacterized protein</fullName>
    </submittedName>
</protein>